<evidence type="ECO:0000256" key="4">
    <source>
        <dbReference type="ARBA" id="ARBA00022490"/>
    </source>
</evidence>
<proteinExistence type="inferred from homology"/>
<evidence type="ECO:0000256" key="12">
    <source>
        <dbReference type="ARBA" id="ARBA00023125"/>
    </source>
</evidence>
<keyword evidence="12 15" id="KW-0238">DNA-binding</keyword>
<keyword evidence="8 15" id="KW-0479">Metal-binding</keyword>
<evidence type="ECO:0000256" key="2">
    <source>
        <dbReference type="ARBA" id="ARBA00010945"/>
    </source>
</evidence>
<keyword evidence="11 15" id="KW-0239">DNA-directed DNA polymerase</keyword>
<keyword evidence="5 15" id="KW-0808">Transferase</keyword>
<evidence type="ECO:0000313" key="17">
    <source>
        <dbReference type="EMBL" id="HJC36575.1"/>
    </source>
</evidence>
<dbReference type="SUPFAM" id="SSF100879">
    <property type="entry name" value="Lesion bypass DNA polymerase (Y-family), little finger domain"/>
    <property type="match status" value="1"/>
</dbReference>
<evidence type="ECO:0000256" key="1">
    <source>
        <dbReference type="ARBA" id="ARBA00004496"/>
    </source>
</evidence>
<evidence type="ECO:0000256" key="14">
    <source>
        <dbReference type="ARBA" id="ARBA00049244"/>
    </source>
</evidence>
<dbReference type="Pfam" id="PF00817">
    <property type="entry name" value="IMS"/>
    <property type="match status" value="1"/>
</dbReference>
<dbReference type="InterPro" id="IPR017961">
    <property type="entry name" value="DNA_pol_Y-fam_little_finger"/>
</dbReference>
<protein>
    <recommendedName>
        <fullName evidence="15">DNA polymerase IV</fullName>
        <shortName evidence="15">Pol IV</shortName>
        <ecNumber evidence="15">2.7.7.7</ecNumber>
    </recommendedName>
</protein>
<dbReference type="NCBIfam" id="NF002677">
    <property type="entry name" value="PRK02406.1"/>
    <property type="match status" value="1"/>
</dbReference>
<dbReference type="EMBL" id="DWWM01000034">
    <property type="protein sequence ID" value="HJC36575.1"/>
    <property type="molecule type" value="Genomic_DNA"/>
</dbReference>
<comment type="subunit">
    <text evidence="15">Monomer.</text>
</comment>
<dbReference type="InterPro" id="IPR043128">
    <property type="entry name" value="Rev_trsase/Diguanyl_cyclase"/>
</dbReference>
<evidence type="ECO:0000256" key="11">
    <source>
        <dbReference type="ARBA" id="ARBA00022932"/>
    </source>
</evidence>
<evidence type="ECO:0000256" key="13">
    <source>
        <dbReference type="ARBA" id="ARBA00023204"/>
    </source>
</evidence>
<reference evidence="17" key="1">
    <citation type="journal article" date="2021" name="PeerJ">
        <title>Extensive microbial diversity within the chicken gut microbiome revealed by metagenomics and culture.</title>
        <authorList>
            <person name="Gilroy R."/>
            <person name="Ravi A."/>
            <person name="Getino M."/>
            <person name="Pursley I."/>
            <person name="Horton D.L."/>
            <person name="Alikhan N.F."/>
            <person name="Baker D."/>
            <person name="Gharbi K."/>
            <person name="Hall N."/>
            <person name="Watson M."/>
            <person name="Adriaenssens E.M."/>
            <person name="Foster-Nyarko E."/>
            <person name="Jarju S."/>
            <person name="Secka A."/>
            <person name="Antonio M."/>
            <person name="Oren A."/>
            <person name="Chaudhuri R.R."/>
            <person name="La Ragione R."/>
            <person name="Hildebrand F."/>
            <person name="Pallen M.J."/>
        </authorList>
    </citation>
    <scope>NUCLEOTIDE SEQUENCE</scope>
    <source>
        <strain evidence="17">CHK187-11901</strain>
    </source>
</reference>
<dbReference type="AlphaFoldDB" id="A0A9D2NSJ8"/>
<dbReference type="Gene3D" id="3.30.1490.100">
    <property type="entry name" value="DNA polymerase, Y-family, little finger domain"/>
    <property type="match status" value="1"/>
</dbReference>
<dbReference type="Pfam" id="PF11799">
    <property type="entry name" value="IMS_C"/>
    <property type="match status" value="1"/>
</dbReference>
<feature type="site" description="Substrate discrimination" evidence="15">
    <location>
        <position position="15"/>
    </location>
</feature>
<dbReference type="PANTHER" id="PTHR11076">
    <property type="entry name" value="DNA REPAIR POLYMERASE UMUC / TRANSFERASE FAMILY MEMBER"/>
    <property type="match status" value="1"/>
</dbReference>
<evidence type="ECO:0000256" key="8">
    <source>
        <dbReference type="ARBA" id="ARBA00022723"/>
    </source>
</evidence>
<name>A0A9D2NSJ8_9FIRM</name>
<evidence type="ECO:0000256" key="6">
    <source>
        <dbReference type="ARBA" id="ARBA00022695"/>
    </source>
</evidence>
<keyword evidence="6 15" id="KW-0548">Nucleotidyltransferase</keyword>
<dbReference type="PROSITE" id="PS50173">
    <property type="entry name" value="UMUC"/>
    <property type="match status" value="1"/>
</dbReference>
<evidence type="ECO:0000256" key="9">
    <source>
        <dbReference type="ARBA" id="ARBA00022763"/>
    </source>
</evidence>
<keyword evidence="9 15" id="KW-0227">DNA damage</keyword>
<comment type="cofactor">
    <cofactor evidence="15">
        <name>Mg(2+)</name>
        <dbReference type="ChEBI" id="CHEBI:18420"/>
    </cofactor>
    <text evidence="15">Binds 2 magnesium ions per subunit.</text>
</comment>
<dbReference type="FunFam" id="3.40.1170.60:FF:000001">
    <property type="entry name" value="DNA polymerase IV"/>
    <property type="match status" value="1"/>
</dbReference>
<evidence type="ECO:0000259" key="16">
    <source>
        <dbReference type="PROSITE" id="PS50173"/>
    </source>
</evidence>
<comment type="function">
    <text evidence="15">Poorly processive, error-prone DNA polymerase involved in untargeted mutagenesis. Copies undamaged DNA at stalled replication forks, which arise in vivo from mismatched or misaligned primer ends. These misaligned primers can be extended by PolIV. Exhibits no 3'-5' exonuclease (proofreading) activity. May be involved in translesional synthesis, in conjunction with the beta clamp from PolIII.</text>
</comment>
<dbReference type="GO" id="GO:0005829">
    <property type="term" value="C:cytosol"/>
    <property type="evidence" value="ECO:0007669"/>
    <property type="project" value="TreeGrafter"/>
</dbReference>
<evidence type="ECO:0000313" key="18">
    <source>
        <dbReference type="Proteomes" id="UP000823896"/>
    </source>
</evidence>
<dbReference type="InterPro" id="IPR022880">
    <property type="entry name" value="DNApol_IV"/>
</dbReference>
<dbReference type="InterPro" id="IPR043502">
    <property type="entry name" value="DNA/RNA_pol_sf"/>
</dbReference>
<comment type="caution">
    <text evidence="17">The sequence shown here is derived from an EMBL/GenBank/DDBJ whole genome shotgun (WGS) entry which is preliminary data.</text>
</comment>
<accession>A0A9D2NSJ8</accession>
<keyword evidence="10 15" id="KW-0460">Magnesium</keyword>
<dbReference type="InterPro" id="IPR001126">
    <property type="entry name" value="UmuC"/>
</dbReference>
<dbReference type="GO" id="GO:0006281">
    <property type="term" value="P:DNA repair"/>
    <property type="evidence" value="ECO:0007669"/>
    <property type="project" value="UniProtKB-UniRule"/>
</dbReference>
<feature type="domain" description="UmuC" evidence="16">
    <location>
        <begin position="6"/>
        <end position="186"/>
    </location>
</feature>
<feature type="binding site" evidence="15">
    <location>
        <position position="104"/>
    </location>
    <ligand>
        <name>Mg(2+)</name>
        <dbReference type="ChEBI" id="CHEBI:18420"/>
    </ligand>
</feature>
<evidence type="ECO:0000256" key="15">
    <source>
        <dbReference type="HAMAP-Rule" id="MF_01113"/>
    </source>
</evidence>
<evidence type="ECO:0000256" key="10">
    <source>
        <dbReference type="ARBA" id="ARBA00022842"/>
    </source>
</evidence>
<dbReference type="Gene3D" id="1.10.150.20">
    <property type="entry name" value="5' to 3' exonuclease, C-terminal subdomain"/>
    <property type="match status" value="1"/>
</dbReference>
<keyword evidence="7 15" id="KW-0235">DNA replication</keyword>
<dbReference type="GO" id="GO:0009432">
    <property type="term" value="P:SOS response"/>
    <property type="evidence" value="ECO:0007669"/>
    <property type="project" value="TreeGrafter"/>
</dbReference>
<evidence type="ECO:0000256" key="7">
    <source>
        <dbReference type="ARBA" id="ARBA00022705"/>
    </source>
</evidence>
<gene>
    <name evidence="15 17" type="primary">dinB</name>
    <name evidence="17" type="ORF">H9702_05535</name>
</gene>
<keyword evidence="3 15" id="KW-0515">Mutator protein</keyword>
<comment type="catalytic activity">
    <reaction evidence="14 15">
        <text>DNA(n) + a 2'-deoxyribonucleoside 5'-triphosphate = DNA(n+1) + diphosphate</text>
        <dbReference type="Rhea" id="RHEA:22508"/>
        <dbReference type="Rhea" id="RHEA-COMP:17339"/>
        <dbReference type="Rhea" id="RHEA-COMP:17340"/>
        <dbReference type="ChEBI" id="CHEBI:33019"/>
        <dbReference type="ChEBI" id="CHEBI:61560"/>
        <dbReference type="ChEBI" id="CHEBI:173112"/>
        <dbReference type="EC" id="2.7.7.7"/>
    </reaction>
</comment>
<dbReference type="CDD" id="cd03586">
    <property type="entry name" value="PolY_Pol_IV_kappa"/>
    <property type="match status" value="1"/>
</dbReference>
<dbReference type="GO" id="GO:0006261">
    <property type="term" value="P:DNA-templated DNA replication"/>
    <property type="evidence" value="ECO:0007669"/>
    <property type="project" value="UniProtKB-UniRule"/>
</dbReference>
<feature type="binding site" evidence="15">
    <location>
        <position position="10"/>
    </location>
    <ligand>
        <name>Mg(2+)</name>
        <dbReference type="ChEBI" id="CHEBI:18420"/>
    </ligand>
</feature>
<evidence type="ECO:0000256" key="3">
    <source>
        <dbReference type="ARBA" id="ARBA00022457"/>
    </source>
</evidence>
<dbReference type="EC" id="2.7.7.7" evidence="15"/>
<dbReference type="HAMAP" id="MF_01113">
    <property type="entry name" value="DNApol_IV"/>
    <property type="match status" value="1"/>
</dbReference>
<dbReference type="PANTHER" id="PTHR11076:SF33">
    <property type="entry name" value="DNA POLYMERASE KAPPA"/>
    <property type="match status" value="1"/>
</dbReference>
<sequence length="392" mass="44492">MAGRVIFHVDINAYFASAELLKNSALEGQPVAVAGLSRRSVVSTASYEARAYGVHSAMPLHEALRKCPDLIVVQGDYQWYEELSRRFFDFLRRYTLSVEPASIDEGYMDVTETIRRYRRPLDLAWQIQQGLYDELRLPVSIGVAPNKFLAKMASDMRKPMGITVLRRQEIAKKLWPLSIEAMFGIGKKSVPLLQREGILTIGDVADPVNERAIMRILGPHAYTMISHARGIGSNKLSYTTTSRSISQSTTLDEDVEEYQEMAVTLRTLARRLARRAAQEEVKGRLISVSIRYSDFRNAVRSTTLDHYVNDEKTIYEHALYLFDRNYSGEPVRHLGIHLGSLKDRRHMIHQLSMFEEQQAPNTIDEVLEQLNARLPGAHLIRASEAADKSKQG</sequence>
<organism evidence="17 18">
    <name type="scientific">Candidatus Merdibacter merdavium</name>
    <dbReference type="NCBI Taxonomy" id="2838692"/>
    <lineage>
        <taxon>Bacteria</taxon>
        <taxon>Bacillati</taxon>
        <taxon>Bacillota</taxon>
        <taxon>Erysipelotrichia</taxon>
        <taxon>Erysipelotrichales</taxon>
        <taxon>Erysipelotrichaceae</taxon>
        <taxon>Merdibacter</taxon>
    </lineage>
</organism>
<dbReference type="GO" id="GO:0003887">
    <property type="term" value="F:DNA-directed DNA polymerase activity"/>
    <property type="evidence" value="ECO:0007669"/>
    <property type="project" value="UniProtKB-UniRule"/>
</dbReference>
<dbReference type="GO" id="GO:0042276">
    <property type="term" value="P:error-prone translesion synthesis"/>
    <property type="evidence" value="ECO:0007669"/>
    <property type="project" value="TreeGrafter"/>
</dbReference>
<dbReference type="Gene3D" id="3.40.1170.60">
    <property type="match status" value="1"/>
</dbReference>
<dbReference type="GO" id="GO:0000287">
    <property type="term" value="F:magnesium ion binding"/>
    <property type="evidence" value="ECO:0007669"/>
    <property type="project" value="UniProtKB-UniRule"/>
</dbReference>
<dbReference type="InterPro" id="IPR036775">
    <property type="entry name" value="DNA_pol_Y-fam_lit_finger_sf"/>
</dbReference>
<feature type="active site" evidence="15">
    <location>
        <position position="105"/>
    </location>
</feature>
<dbReference type="GO" id="GO:0003684">
    <property type="term" value="F:damaged DNA binding"/>
    <property type="evidence" value="ECO:0007669"/>
    <property type="project" value="InterPro"/>
</dbReference>
<reference evidence="17" key="2">
    <citation type="submission" date="2021-04" db="EMBL/GenBank/DDBJ databases">
        <authorList>
            <person name="Gilroy R."/>
        </authorList>
    </citation>
    <scope>NUCLEOTIDE SEQUENCE</scope>
    <source>
        <strain evidence="17">CHK187-11901</strain>
    </source>
</reference>
<dbReference type="InterPro" id="IPR050116">
    <property type="entry name" value="DNA_polymerase-Y"/>
</dbReference>
<dbReference type="SUPFAM" id="SSF56672">
    <property type="entry name" value="DNA/RNA polymerases"/>
    <property type="match status" value="1"/>
</dbReference>
<keyword evidence="13 15" id="KW-0234">DNA repair</keyword>
<evidence type="ECO:0000256" key="5">
    <source>
        <dbReference type="ARBA" id="ARBA00022679"/>
    </source>
</evidence>
<comment type="similarity">
    <text evidence="2 15">Belongs to the DNA polymerase type-Y family.</text>
</comment>
<comment type="subcellular location">
    <subcellularLocation>
        <location evidence="1 15">Cytoplasm</location>
    </subcellularLocation>
</comment>
<keyword evidence="4 15" id="KW-0963">Cytoplasm</keyword>
<dbReference type="Proteomes" id="UP000823896">
    <property type="component" value="Unassembled WGS sequence"/>
</dbReference>
<dbReference type="Gene3D" id="3.30.70.270">
    <property type="match status" value="1"/>
</dbReference>